<dbReference type="CDD" id="cd00130">
    <property type="entry name" value="PAS"/>
    <property type="match status" value="2"/>
</dbReference>
<dbReference type="GO" id="GO:1902201">
    <property type="term" value="P:negative regulation of bacterial-type flagellum-dependent cell motility"/>
    <property type="evidence" value="ECO:0007669"/>
    <property type="project" value="TreeGrafter"/>
</dbReference>
<dbReference type="GO" id="GO:0043709">
    <property type="term" value="P:cell adhesion involved in single-species biofilm formation"/>
    <property type="evidence" value="ECO:0007669"/>
    <property type="project" value="TreeGrafter"/>
</dbReference>
<dbReference type="PANTHER" id="PTHR45138">
    <property type="entry name" value="REGULATORY COMPONENTS OF SENSORY TRANSDUCTION SYSTEM"/>
    <property type="match status" value="1"/>
</dbReference>
<evidence type="ECO:0000256" key="2">
    <source>
        <dbReference type="ARBA" id="ARBA00034247"/>
    </source>
</evidence>
<dbReference type="Pfam" id="PF00990">
    <property type="entry name" value="GGDEF"/>
    <property type="match status" value="1"/>
</dbReference>
<dbReference type="InterPro" id="IPR000160">
    <property type="entry name" value="GGDEF_dom"/>
</dbReference>
<dbReference type="InterPro" id="IPR043128">
    <property type="entry name" value="Rev_trsase/Diguanyl_cyclase"/>
</dbReference>
<dbReference type="Gene3D" id="3.30.450.20">
    <property type="entry name" value="PAS domain"/>
    <property type="match status" value="2"/>
</dbReference>
<dbReference type="Pfam" id="PF08448">
    <property type="entry name" value="PAS_4"/>
    <property type="match status" value="2"/>
</dbReference>
<organism evidence="6 7">
    <name type="scientific">Xylophilus rhododendri</name>
    <dbReference type="NCBI Taxonomy" id="2697032"/>
    <lineage>
        <taxon>Bacteria</taxon>
        <taxon>Pseudomonadati</taxon>
        <taxon>Pseudomonadota</taxon>
        <taxon>Betaproteobacteria</taxon>
        <taxon>Burkholderiales</taxon>
        <taxon>Xylophilus</taxon>
    </lineage>
</organism>
<dbReference type="NCBIfam" id="TIGR00229">
    <property type="entry name" value="sensory_box"/>
    <property type="match status" value="2"/>
</dbReference>
<evidence type="ECO:0000259" key="3">
    <source>
        <dbReference type="PROSITE" id="PS50112"/>
    </source>
</evidence>
<dbReference type="Proteomes" id="UP000464787">
    <property type="component" value="Chromosome"/>
</dbReference>
<dbReference type="GO" id="GO:0005886">
    <property type="term" value="C:plasma membrane"/>
    <property type="evidence" value="ECO:0007669"/>
    <property type="project" value="TreeGrafter"/>
</dbReference>
<dbReference type="GO" id="GO:0052621">
    <property type="term" value="F:diguanylate cyclase activity"/>
    <property type="evidence" value="ECO:0007669"/>
    <property type="project" value="UniProtKB-EC"/>
</dbReference>
<dbReference type="AlphaFoldDB" id="A0A857JDI3"/>
<sequence length="434" mass="47359">MPDSAGRLPALQDDLAHLRDLLDHNSDWVWEVDAQGRYTYCSAMVMALLGRPPQEVLGKTPFDFMPPAEAARVGQAFGAIVAAARPFSGLVNRNQRPDGSIVVLETSGIPLFDAQGQLRGYRGIDRDISALGERVLQLEAVYDTAPVALCTVDRLGVVAMANQAMAQLLGRPAAELPGLRLSDVMPEAVHQLGEDFALADLDALPQLPSHEFEWKGRWFYATPHVLRDALGAVAGMSMAWMDITARKQAEQQLTEANLRLEQYARQDYLTGLYNRRYLDERLEREIARARREAGMLSVCMVDVDHFKAYNDSRGHLAGDACLRAVAHTLAQHVTRPGDLVSRYGGEEFVVVLADTDEQGAQRVAERVRSAVEALALPHPDAPSGRVTVSVGVVSCWPGNDAPDVDSLLRAADQALYEAKRGGRNRVAAGRCGTA</sequence>
<dbReference type="InterPro" id="IPR000700">
    <property type="entry name" value="PAS-assoc_C"/>
</dbReference>
<dbReference type="SUPFAM" id="SSF55785">
    <property type="entry name" value="PYP-like sensor domain (PAS domain)"/>
    <property type="match status" value="2"/>
</dbReference>
<dbReference type="EMBL" id="CP047650">
    <property type="protein sequence ID" value="QHJ00726.1"/>
    <property type="molecule type" value="Genomic_DNA"/>
</dbReference>
<name>A0A857JDI3_9BURK</name>
<evidence type="ECO:0000313" key="6">
    <source>
        <dbReference type="EMBL" id="QHJ00726.1"/>
    </source>
</evidence>
<reference evidence="6 7" key="1">
    <citation type="submission" date="2020-01" db="EMBL/GenBank/DDBJ databases">
        <title>Genome sequencing of strain KACC 21265.</title>
        <authorList>
            <person name="Heo J."/>
            <person name="Kim S.-J."/>
            <person name="Kim J.-S."/>
            <person name="Hong S.-B."/>
            <person name="Kwon S.-W."/>
        </authorList>
    </citation>
    <scope>NUCLEOTIDE SEQUENCE [LARGE SCALE GENOMIC DNA]</scope>
    <source>
        <strain evidence="6 7">KACC 21265</strain>
    </source>
</reference>
<dbReference type="SMART" id="SM00091">
    <property type="entry name" value="PAS"/>
    <property type="match status" value="2"/>
</dbReference>
<dbReference type="InterPro" id="IPR029787">
    <property type="entry name" value="Nucleotide_cyclase"/>
</dbReference>
<dbReference type="PROSITE" id="PS50887">
    <property type="entry name" value="GGDEF"/>
    <property type="match status" value="1"/>
</dbReference>
<dbReference type="CDD" id="cd01949">
    <property type="entry name" value="GGDEF"/>
    <property type="match status" value="1"/>
</dbReference>
<accession>A0A857JDI3</accession>
<dbReference type="PANTHER" id="PTHR45138:SF9">
    <property type="entry name" value="DIGUANYLATE CYCLASE DGCM-RELATED"/>
    <property type="match status" value="1"/>
</dbReference>
<dbReference type="SMART" id="SM00267">
    <property type="entry name" value="GGDEF"/>
    <property type="match status" value="1"/>
</dbReference>
<feature type="domain" description="PAS" evidence="3">
    <location>
        <begin position="14"/>
        <end position="84"/>
    </location>
</feature>
<dbReference type="InterPro" id="IPR035965">
    <property type="entry name" value="PAS-like_dom_sf"/>
</dbReference>
<dbReference type="InterPro" id="IPR000014">
    <property type="entry name" value="PAS"/>
</dbReference>
<evidence type="ECO:0000256" key="1">
    <source>
        <dbReference type="ARBA" id="ARBA00012528"/>
    </source>
</evidence>
<dbReference type="PROSITE" id="PS50112">
    <property type="entry name" value="PAS"/>
    <property type="match status" value="2"/>
</dbReference>
<evidence type="ECO:0000259" key="4">
    <source>
        <dbReference type="PROSITE" id="PS50113"/>
    </source>
</evidence>
<dbReference type="Gene3D" id="3.30.70.270">
    <property type="match status" value="1"/>
</dbReference>
<dbReference type="SMART" id="SM00086">
    <property type="entry name" value="PAC"/>
    <property type="match status" value="1"/>
</dbReference>
<dbReference type="NCBIfam" id="TIGR00254">
    <property type="entry name" value="GGDEF"/>
    <property type="match status" value="1"/>
</dbReference>
<evidence type="ECO:0000259" key="5">
    <source>
        <dbReference type="PROSITE" id="PS50887"/>
    </source>
</evidence>
<dbReference type="RefSeq" id="WP_160554535.1">
    <property type="nucleotide sequence ID" value="NZ_CP047650.1"/>
</dbReference>
<comment type="catalytic activity">
    <reaction evidence="2">
        <text>2 GTP = 3',3'-c-di-GMP + 2 diphosphate</text>
        <dbReference type="Rhea" id="RHEA:24898"/>
        <dbReference type="ChEBI" id="CHEBI:33019"/>
        <dbReference type="ChEBI" id="CHEBI:37565"/>
        <dbReference type="ChEBI" id="CHEBI:58805"/>
        <dbReference type="EC" id="2.7.7.65"/>
    </reaction>
</comment>
<proteinExistence type="predicted"/>
<gene>
    <name evidence="6" type="ORF">GT347_23725</name>
</gene>
<feature type="domain" description="PAC" evidence="4">
    <location>
        <begin position="85"/>
        <end position="140"/>
    </location>
</feature>
<feature type="domain" description="GGDEF" evidence="5">
    <location>
        <begin position="294"/>
        <end position="431"/>
    </location>
</feature>
<dbReference type="PROSITE" id="PS50113">
    <property type="entry name" value="PAC"/>
    <property type="match status" value="1"/>
</dbReference>
<dbReference type="InterPro" id="IPR001610">
    <property type="entry name" value="PAC"/>
</dbReference>
<dbReference type="SUPFAM" id="SSF55073">
    <property type="entry name" value="Nucleotide cyclase"/>
    <property type="match status" value="1"/>
</dbReference>
<dbReference type="FunFam" id="3.30.70.270:FF:000001">
    <property type="entry name" value="Diguanylate cyclase domain protein"/>
    <property type="match status" value="1"/>
</dbReference>
<feature type="domain" description="PAS" evidence="3">
    <location>
        <begin position="134"/>
        <end position="178"/>
    </location>
</feature>
<dbReference type="KEGG" id="xyk:GT347_23725"/>
<protein>
    <recommendedName>
        <fullName evidence="1">diguanylate cyclase</fullName>
        <ecNumber evidence="1">2.7.7.65</ecNumber>
    </recommendedName>
</protein>
<dbReference type="InterPro" id="IPR013656">
    <property type="entry name" value="PAS_4"/>
</dbReference>
<evidence type="ECO:0000313" key="7">
    <source>
        <dbReference type="Proteomes" id="UP000464787"/>
    </source>
</evidence>
<dbReference type="EC" id="2.7.7.65" evidence="1"/>
<keyword evidence="7" id="KW-1185">Reference proteome</keyword>
<dbReference type="InterPro" id="IPR050469">
    <property type="entry name" value="Diguanylate_Cyclase"/>
</dbReference>